<dbReference type="InterPro" id="IPR005162">
    <property type="entry name" value="Retrotrans_gag_dom"/>
</dbReference>
<dbReference type="GO" id="GO:0003964">
    <property type="term" value="F:RNA-directed DNA polymerase activity"/>
    <property type="evidence" value="ECO:0007669"/>
    <property type="project" value="UniProtKB-KW"/>
</dbReference>
<feature type="domain" description="Retrotransposon gag" evidence="2">
    <location>
        <begin position="47"/>
        <end position="138"/>
    </location>
</feature>
<sequence>MVQLLRQNCQFHGFKDEDANEHLDKYLSITQFIKQNGVSQDIINLNLFPFSLTHEAKSWFYTLKTHSIHTWEEMVSKFLSKYYPYSRALQLRKEILNFQQLPTESVFEAWERFKSCLRKCPDHRILLLDQILTFYNGITMIDQERFMVAAGGNFMRKTPQEAYDLIENMTQHHFQWDAELYYNTTTDMSAHYSETTFALRERVEVLGKQTGYTIQSVQHNPGLGHPNTFYYSDSDESDDDEPSEMIEDQKSIHHLSGSPTPSSDHVVASLSPSLTPTGDSDSILEETDTLLPHHDSTSPEVDDDIFDLEGDILFLEGLLNDEISSDLPPLELNNDPEGDILFLENLLKDEPLEANKSEINPLIREPPNTFLMGDEEIELNSHEDIDDLVPIPRVSEKPLDSLDCISKTFDMTITDPLFDFDSEFTLNSDNPIFGIHNEESDESKMETIMDEVQINSTQSTAQIPPPYEKLNFDSTMPKPILTFPHFCYGIFGSHRVFDILGPRLLFSLSYNFGLVFSKEYLKFLSLNIFLLVDENGVFDPGIIIVYVFSRLWRYST</sequence>
<feature type="compositionally biased region" description="Polar residues" evidence="1">
    <location>
        <begin position="270"/>
        <end position="280"/>
    </location>
</feature>
<feature type="region of interest" description="Disordered" evidence="1">
    <location>
        <begin position="216"/>
        <end position="283"/>
    </location>
</feature>
<comment type="caution">
    <text evidence="3">The sequence shown here is derived from an EMBL/GenBank/DDBJ whole genome shotgun (WGS) entry which is preliminary data.</text>
</comment>
<reference evidence="3" key="2">
    <citation type="submission" date="2022-01" db="EMBL/GenBank/DDBJ databases">
        <authorList>
            <person name="Yamashiro T."/>
            <person name="Shiraishi A."/>
            <person name="Satake H."/>
            <person name="Nakayama K."/>
        </authorList>
    </citation>
    <scope>NUCLEOTIDE SEQUENCE</scope>
</reference>
<keyword evidence="4" id="KW-1185">Reference proteome</keyword>
<keyword evidence="3" id="KW-0548">Nucleotidyltransferase</keyword>
<dbReference type="Proteomes" id="UP001151760">
    <property type="component" value="Unassembled WGS sequence"/>
</dbReference>
<gene>
    <name evidence="3" type="ORF">Tco_1045509</name>
</gene>
<proteinExistence type="predicted"/>
<dbReference type="PANTHER" id="PTHR33223">
    <property type="entry name" value="CCHC-TYPE DOMAIN-CONTAINING PROTEIN"/>
    <property type="match status" value="1"/>
</dbReference>
<keyword evidence="3" id="KW-0695">RNA-directed DNA polymerase</keyword>
<protein>
    <submittedName>
        <fullName evidence="3">Reverse transcriptase domain-containing protein</fullName>
    </submittedName>
</protein>
<feature type="compositionally biased region" description="Acidic residues" evidence="1">
    <location>
        <begin position="233"/>
        <end position="246"/>
    </location>
</feature>
<keyword evidence="3" id="KW-0808">Transferase</keyword>
<dbReference type="EMBL" id="BQNB010018834">
    <property type="protein sequence ID" value="GJT78784.1"/>
    <property type="molecule type" value="Genomic_DNA"/>
</dbReference>
<evidence type="ECO:0000259" key="2">
    <source>
        <dbReference type="Pfam" id="PF03732"/>
    </source>
</evidence>
<evidence type="ECO:0000313" key="3">
    <source>
        <dbReference type="EMBL" id="GJT78784.1"/>
    </source>
</evidence>
<accession>A0ABQ5GU13</accession>
<dbReference type="PANTHER" id="PTHR33223:SF11">
    <property type="entry name" value="ELEMENT PROTEIN, PUTATIVE-RELATED"/>
    <property type="match status" value="1"/>
</dbReference>
<evidence type="ECO:0000256" key="1">
    <source>
        <dbReference type="SAM" id="MobiDB-lite"/>
    </source>
</evidence>
<dbReference type="Pfam" id="PF03732">
    <property type="entry name" value="Retrotrans_gag"/>
    <property type="match status" value="1"/>
</dbReference>
<organism evidence="3 4">
    <name type="scientific">Tanacetum coccineum</name>
    <dbReference type="NCBI Taxonomy" id="301880"/>
    <lineage>
        <taxon>Eukaryota</taxon>
        <taxon>Viridiplantae</taxon>
        <taxon>Streptophyta</taxon>
        <taxon>Embryophyta</taxon>
        <taxon>Tracheophyta</taxon>
        <taxon>Spermatophyta</taxon>
        <taxon>Magnoliopsida</taxon>
        <taxon>eudicotyledons</taxon>
        <taxon>Gunneridae</taxon>
        <taxon>Pentapetalae</taxon>
        <taxon>asterids</taxon>
        <taxon>campanulids</taxon>
        <taxon>Asterales</taxon>
        <taxon>Asteraceae</taxon>
        <taxon>Asteroideae</taxon>
        <taxon>Anthemideae</taxon>
        <taxon>Anthemidinae</taxon>
        <taxon>Tanacetum</taxon>
    </lineage>
</organism>
<name>A0ABQ5GU13_9ASTR</name>
<evidence type="ECO:0000313" key="4">
    <source>
        <dbReference type="Proteomes" id="UP001151760"/>
    </source>
</evidence>
<reference evidence="3" key="1">
    <citation type="journal article" date="2022" name="Int. J. Mol. Sci.">
        <title>Draft Genome of Tanacetum Coccineum: Genomic Comparison of Closely Related Tanacetum-Family Plants.</title>
        <authorList>
            <person name="Yamashiro T."/>
            <person name="Shiraishi A."/>
            <person name="Nakayama K."/>
            <person name="Satake H."/>
        </authorList>
    </citation>
    <scope>NUCLEOTIDE SEQUENCE</scope>
</reference>